<comment type="caution">
    <text evidence="1">The sequence shown here is derived from an EMBL/GenBank/DDBJ whole genome shotgun (WGS) entry which is preliminary data.</text>
</comment>
<dbReference type="AlphaFoldDB" id="A0A9D1DPA3"/>
<dbReference type="Pfam" id="PF12672">
    <property type="entry name" value="DUF3793"/>
    <property type="match status" value="1"/>
</dbReference>
<organism evidence="1 2">
    <name type="scientific">Candidatus Gallacutalibacter pullicola</name>
    <dbReference type="NCBI Taxonomy" id="2840830"/>
    <lineage>
        <taxon>Bacteria</taxon>
        <taxon>Bacillati</taxon>
        <taxon>Bacillota</taxon>
        <taxon>Clostridia</taxon>
        <taxon>Eubacteriales</taxon>
        <taxon>Candidatus Gallacutalibacter</taxon>
    </lineage>
</organism>
<protein>
    <submittedName>
        <fullName evidence="1">DUF3793 family protein</fullName>
    </submittedName>
</protein>
<sequence>MSDFEYQLLCHTSPTLAGIKVSNLFSFPKEQLPQYRQEIKYYNAQMKERDLCIDYIYSCSGRIFVLVYRKKRLKDTLSHSKTASFLMSEGYPDPRSSDLAQIINQLRRRTNHCQEFPHEIGFFLGYPADDVLEFIHQKGRNYKLCGYWKVYFDEESARETFLAYSNARARLLEKARAGSPVFSLIAV</sequence>
<evidence type="ECO:0000313" key="1">
    <source>
        <dbReference type="EMBL" id="HIR56491.1"/>
    </source>
</evidence>
<evidence type="ECO:0000313" key="2">
    <source>
        <dbReference type="Proteomes" id="UP000886785"/>
    </source>
</evidence>
<accession>A0A9D1DPA3</accession>
<dbReference type="EMBL" id="DVHF01000032">
    <property type="protein sequence ID" value="HIR56491.1"/>
    <property type="molecule type" value="Genomic_DNA"/>
</dbReference>
<gene>
    <name evidence="1" type="ORF">IAA54_02400</name>
</gene>
<dbReference type="InterPro" id="IPR024523">
    <property type="entry name" value="DUF3793"/>
</dbReference>
<dbReference type="Proteomes" id="UP000886785">
    <property type="component" value="Unassembled WGS sequence"/>
</dbReference>
<name>A0A9D1DPA3_9FIRM</name>
<reference evidence="1" key="1">
    <citation type="submission" date="2020-10" db="EMBL/GenBank/DDBJ databases">
        <authorList>
            <person name="Gilroy R."/>
        </authorList>
    </citation>
    <scope>NUCLEOTIDE SEQUENCE</scope>
    <source>
        <strain evidence="1">ChiSjej1B19-7085</strain>
    </source>
</reference>
<reference evidence="1" key="2">
    <citation type="journal article" date="2021" name="PeerJ">
        <title>Extensive microbial diversity within the chicken gut microbiome revealed by metagenomics and culture.</title>
        <authorList>
            <person name="Gilroy R."/>
            <person name="Ravi A."/>
            <person name="Getino M."/>
            <person name="Pursley I."/>
            <person name="Horton D.L."/>
            <person name="Alikhan N.F."/>
            <person name="Baker D."/>
            <person name="Gharbi K."/>
            <person name="Hall N."/>
            <person name="Watson M."/>
            <person name="Adriaenssens E.M."/>
            <person name="Foster-Nyarko E."/>
            <person name="Jarju S."/>
            <person name="Secka A."/>
            <person name="Antonio M."/>
            <person name="Oren A."/>
            <person name="Chaudhuri R.R."/>
            <person name="La Ragione R."/>
            <person name="Hildebrand F."/>
            <person name="Pallen M.J."/>
        </authorList>
    </citation>
    <scope>NUCLEOTIDE SEQUENCE</scope>
    <source>
        <strain evidence="1">ChiSjej1B19-7085</strain>
    </source>
</reference>
<proteinExistence type="predicted"/>